<feature type="region of interest" description="Disordered" evidence="1">
    <location>
        <begin position="229"/>
        <end position="250"/>
    </location>
</feature>
<keyword evidence="2" id="KW-0472">Membrane</keyword>
<feature type="region of interest" description="Disordered" evidence="1">
    <location>
        <begin position="71"/>
        <end position="114"/>
    </location>
</feature>
<dbReference type="Proteomes" id="UP001153365">
    <property type="component" value="Unassembled WGS sequence"/>
</dbReference>
<keyword evidence="4" id="KW-1185">Reference proteome</keyword>
<gene>
    <name evidence="3" type="ORF">PPACK8108_LOCUS22311</name>
</gene>
<organism evidence="3 4">
    <name type="scientific">Phakopsora pachyrhizi</name>
    <name type="common">Asian soybean rust disease fungus</name>
    <dbReference type="NCBI Taxonomy" id="170000"/>
    <lineage>
        <taxon>Eukaryota</taxon>
        <taxon>Fungi</taxon>
        <taxon>Dikarya</taxon>
        <taxon>Basidiomycota</taxon>
        <taxon>Pucciniomycotina</taxon>
        <taxon>Pucciniomycetes</taxon>
        <taxon>Pucciniales</taxon>
        <taxon>Phakopsoraceae</taxon>
        <taxon>Phakopsora</taxon>
    </lineage>
</organism>
<keyword evidence="2" id="KW-0812">Transmembrane</keyword>
<accession>A0AAV0BJU1</accession>
<name>A0AAV0BJU1_PHAPC</name>
<feature type="compositionally biased region" description="Polar residues" evidence="1">
    <location>
        <begin position="41"/>
        <end position="50"/>
    </location>
</feature>
<protein>
    <submittedName>
        <fullName evidence="3">Uncharacterized protein</fullName>
    </submittedName>
</protein>
<evidence type="ECO:0000313" key="4">
    <source>
        <dbReference type="Proteomes" id="UP001153365"/>
    </source>
</evidence>
<comment type="caution">
    <text evidence="3">The sequence shown here is derived from an EMBL/GenBank/DDBJ whole genome shotgun (WGS) entry which is preliminary data.</text>
</comment>
<dbReference type="EMBL" id="CALTRL010005882">
    <property type="protein sequence ID" value="CAH7687518.1"/>
    <property type="molecule type" value="Genomic_DNA"/>
</dbReference>
<evidence type="ECO:0000256" key="1">
    <source>
        <dbReference type="SAM" id="MobiDB-lite"/>
    </source>
</evidence>
<feature type="region of interest" description="Disordered" evidence="1">
    <location>
        <begin position="1"/>
        <end position="50"/>
    </location>
</feature>
<feature type="transmembrane region" description="Helical" evidence="2">
    <location>
        <begin position="145"/>
        <end position="172"/>
    </location>
</feature>
<keyword evidence="2" id="KW-1133">Transmembrane helix</keyword>
<dbReference type="AlphaFoldDB" id="A0AAV0BJU1"/>
<sequence>MIQSCGSMRAVKVAKLKKEDEDENSPESEGDLTHGDEPGELNQTGSQPSRWVTISEIYEDEVDSVGCLTIREGGSRDEESTPLTSNKNASKIPNYGTLNQESTNSHHESKEPLNSPSWVNLLKGQADKQSYHNKHKIRFQSLGRLSFWAAYYLIIAPLMVVACLLCWFFVFIIPMAKLLWFLIQHVGAELLALHFWSPLKYIDLDQVKAGPSNESGQGQLAQQSTNYYTPLDCTDDELPPRLKPGQASEEVLVLKN</sequence>
<reference evidence="3" key="1">
    <citation type="submission" date="2022-06" db="EMBL/GenBank/DDBJ databases">
        <authorList>
            <consortium name="SYNGENTA / RWTH Aachen University"/>
        </authorList>
    </citation>
    <scope>NUCLEOTIDE SEQUENCE</scope>
</reference>
<evidence type="ECO:0000313" key="3">
    <source>
        <dbReference type="EMBL" id="CAH7687518.1"/>
    </source>
</evidence>
<feature type="compositionally biased region" description="Acidic residues" evidence="1">
    <location>
        <begin position="20"/>
        <end position="30"/>
    </location>
</feature>
<evidence type="ECO:0000256" key="2">
    <source>
        <dbReference type="SAM" id="Phobius"/>
    </source>
</evidence>
<proteinExistence type="predicted"/>
<feature type="compositionally biased region" description="Polar residues" evidence="1">
    <location>
        <begin position="81"/>
        <end position="103"/>
    </location>
</feature>